<reference evidence="2" key="1">
    <citation type="submission" date="2019-02" db="EMBL/GenBank/DDBJ databases">
        <title>Draft genome sequence of Sphaerospermopsis reniformis NIES-1949.</title>
        <authorList>
            <person name="Yamaguchi H."/>
            <person name="Suzuki S."/>
            <person name="Kawachi M."/>
        </authorList>
    </citation>
    <scope>NUCLEOTIDE SEQUENCE [LARGE SCALE GENOMIC DNA]</scope>
    <source>
        <strain evidence="2">NIES-1949</strain>
    </source>
</reference>
<dbReference type="Proteomes" id="UP000300142">
    <property type="component" value="Unassembled WGS sequence"/>
</dbReference>
<dbReference type="EMBL" id="BJCE01000322">
    <property type="protein sequence ID" value="GCL39802.1"/>
    <property type="molecule type" value="Genomic_DNA"/>
</dbReference>
<evidence type="ECO:0000313" key="2">
    <source>
        <dbReference type="Proteomes" id="UP000300142"/>
    </source>
</evidence>
<accession>A0A480A5K5</accession>
<protein>
    <submittedName>
        <fullName evidence="1">Uncharacterized protein</fullName>
    </submittedName>
</protein>
<keyword evidence="2" id="KW-1185">Reference proteome</keyword>
<proteinExistence type="predicted"/>
<organism evidence="1 2">
    <name type="scientific">Sphaerospermopsis reniformis</name>
    <dbReference type="NCBI Taxonomy" id="531300"/>
    <lineage>
        <taxon>Bacteria</taxon>
        <taxon>Bacillati</taxon>
        <taxon>Cyanobacteriota</taxon>
        <taxon>Cyanophyceae</taxon>
        <taxon>Nostocales</taxon>
        <taxon>Aphanizomenonaceae</taxon>
        <taxon>Sphaerospermopsis</taxon>
    </lineage>
</organism>
<dbReference type="RefSeq" id="WP_137669283.1">
    <property type="nucleotide sequence ID" value="NZ_BJCE01000322.1"/>
</dbReference>
<comment type="caution">
    <text evidence="1">The sequence shown here is derived from an EMBL/GenBank/DDBJ whole genome shotgun (WGS) entry which is preliminary data.</text>
</comment>
<name>A0A480A5K5_9CYAN</name>
<sequence>MKPLLLLVSLLSFHSPVNYSYYLPVYLSSLPFANLSQTLYHQPSQLNSINSINLKNVNKKVMMKASLLSQENKLSPLGVPPEPNRDIGIATVFLTLENHQQKNQTVMIEKIEIRNIGDRKLQPFAFKRRKIELKPLENAVVDIRLTNKTGYVGNDQVKAVITYKIENQVNVIESKPVVVQKS</sequence>
<gene>
    <name evidence="1" type="ORF">SR1949_49320</name>
</gene>
<evidence type="ECO:0000313" key="1">
    <source>
        <dbReference type="EMBL" id="GCL39802.1"/>
    </source>
</evidence>
<dbReference type="AlphaFoldDB" id="A0A480A5K5"/>